<feature type="transmembrane region" description="Helical" evidence="9">
    <location>
        <begin position="22"/>
        <end position="41"/>
    </location>
</feature>
<evidence type="ECO:0000256" key="8">
    <source>
        <dbReference type="ARBA" id="ARBA00023136"/>
    </source>
</evidence>
<feature type="transmembrane region" description="Helical" evidence="9">
    <location>
        <begin position="47"/>
        <end position="66"/>
    </location>
</feature>
<organism evidence="10 11">
    <name type="scientific">Lingula anatina</name>
    <name type="common">Brachiopod</name>
    <name type="synonym">Lingula unguis</name>
    <dbReference type="NCBI Taxonomy" id="7574"/>
    <lineage>
        <taxon>Eukaryota</taxon>
        <taxon>Metazoa</taxon>
        <taxon>Spiralia</taxon>
        <taxon>Lophotrochozoa</taxon>
        <taxon>Brachiopoda</taxon>
        <taxon>Linguliformea</taxon>
        <taxon>Lingulata</taxon>
        <taxon>Lingulida</taxon>
        <taxon>Linguloidea</taxon>
        <taxon>Lingulidae</taxon>
        <taxon>Lingula</taxon>
    </lineage>
</organism>
<name>A0A1S3HSI0_LINAN</name>
<dbReference type="RefSeq" id="XP_013388983.1">
    <property type="nucleotide sequence ID" value="XM_013533529.1"/>
</dbReference>
<keyword evidence="8 9" id="KW-0472">Membrane</keyword>
<dbReference type="GO" id="GO:0005743">
    <property type="term" value="C:mitochondrial inner membrane"/>
    <property type="evidence" value="ECO:0007669"/>
    <property type="project" value="UniProtKB-SubCell"/>
</dbReference>
<reference evidence="11" key="1">
    <citation type="submission" date="2025-08" db="UniProtKB">
        <authorList>
            <consortium name="RefSeq"/>
        </authorList>
    </citation>
    <scope>IDENTIFICATION</scope>
    <source>
        <tissue evidence="11">Gonads</tissue>
    </source>
</reference>
<evidence type="ECO:0000256" key="9">
    <source>
        <dbReference type="SAM" id="Phobius"/>
    </source>
</evidence>
<dbReference type="InParanoid" id="A0A1S3HSI0"/>
<gene>
    <name evidence="11" type="primary">LOC106157783</name>
</gene>
<evidence type="ECO:0000256" key="3">
    <source>
        <dbReference type="ARBA" id="ARBA00017689"/>
    </source>
</evidence>
<dbReference type="GO" id="GO:0033617">
    <property type="term" value="P:mitochondrial respiratory chain complex IV assembly"/>
    <property type="evidence" value="ECO:0007669"/>
    <property type="project" value="InterPro"/>
</dbReference>
<keyword evidence="6 9" id="KW-1133">Transmembrane helix</keyword>
<dbReference type="Pfam" id="PF12597">
    <property type="entry name" value="Cox20"/>
    <property type="match status" value="1"/>
</dbReference>
<evidence type="ECO:0000313" key="10">
    <source>
        <dbReference type="Proteomes" id="UP000085678"/>
    </source>
</evidence>
<evidence type="ECO:0000256" key="2">
    <source>
        <dbReference type="ARBA" id="ARBA00009575"/>
    </source>
</evidence>
<accession>A0A1S3HSI0</accession>
<proteinExistence type="inferred from homology"/>
<protein>
    <recommendedName>
        <fullName evidence="3">Cytochrome c oxidase assembly protein COX20, mitochondrial</fullName>
    </recommendedName>
</protein>
<evidence type="ECO:0000256" key="5">
    <source>
        <dbReference type="ARBA" id="ARBA00022792"/>
    </source>
</evidence>
<keyword evidence="4 9" id="KW-0812">Transmembrane</keyword>
<dbReference type="AlphaFoldDB" id="A0A1S3HSI0"/>
<dbReference type="GeneID" id="106157783"/>
<evidence type="ECO:0000256" key="7">
    <source>
        <dbReference type="ARBA" id="ARBA00023128"/>
    </source>
</evidence>
<keyword evidence="7" id="KW-0496">Mitochondrion</keyword>
<evidence type="ECO:0000256" key="1">
    <source>
        <dbReference type="ARBA" id="ARBA00004273"/>
    </source>
</evidence>
<keyword evidence="10" id="KW-1185">Reference proteome</keyword>
<sequence length="107" mass="11999">MGLYSDAKERWKKFYQSPCGKGCLKHGVTGAAVVGLVAFLVRGTTKSVLYTIPAFAVVTNTSLIYCEYQTRKANQKLLSQGRFIESLPKYVRKTKKQNAEENESKET</sequence>
<dbReference type="InterPro" id="IPR022533">
    <property type="entry name" value="Cox20"/>
</dbReference>
<evidence type="ECO:0000256" key="4">
    <source>
        <dbReference type="ARBA" id="ARBA00022692"/>
    </source>
</evidence>
<dbReference type="KEGG" id="lak:106157783"/>
<keyword evidence="5" id="KW-0999">Mitochondrion inner membrane</keyword>
<dbReference type="Proteomes" id="UP000085678">
    <property type="component" value="Unplaced"/>
</dbReference>
<evidence type="ECO:0000313" key="11">
    <source>
        <dbReference type="RefSeq" id="XP_013388983.1"/>
    </source>
</evidence>
<comment type="similarity">
    <text evidence="2">Belongs to the COX20 family.</text>
</comment>
<evidence type="ECO:0000256" key="6">
    <source>
        <dbReference type="ARBA" id="ARBA00022989"/>
    </source>
</evidence>
<comment type="subcellular location">
    <subcellularLocation>
        <location evidence="1">Mitochondrion inner membrane</location>
    </subcellularLocation>
</comment>